<reference evidence="1 2" key="1">
    <citation type="submission" date="2019-04" db="EMBL/GenBank/DDBJ databases">
        <title>Comparative genomics of Aeromonas veronii strains pathogenic to fish.</title>
        <authorList>
            <person name="Cascarano M.C."/>
            <person name="Smyrli M."/>
            <person name="Katharios P."/>
        </authorList>
    </citation>
    <scope>NUCLEOTIDE SEQUENCE [LARGE SCALE GENOMIC DNA]</scope>
    <source>
        <strain evidence="1 2">XU1</strain>
    </source>
</reference>
<dbReference type="AlphaFoldDB" id="A0A4S5CGQ0"/>
<name>A0A4S5CGQ0_AERVE</name>
<proteinExistence type="predicted"/>
<dbReference type="RefSeq" id="WP_136502062.1">
    <property type="nucleotide sequence ID" value="NZ_SSUX01000011.1"/>
</dbReference>
<gene>
    <name evidence="1" type="ORF">E8Q35_15055</name>
</gene>
<evidence type="ECO:0000313" key="2">
    <source>
        <dbReference type="Proteomes" id="UP000309618"/>
    </source>
</evidence>
<protein>
    <submittedName>
        <fullName evidence="1">Uncharacterized protein</fullName>
    </submittedName>
</protein>
<accession>A0A4S5CGQ0</accession>
<sequence length="264" mass="29047">MSKILVAANLLVSSETPPHRMDHDYFSSSIQSLTDFLDAAKRLGAIPVMVGRAFEKLKVNDAIQVAILLARQSLPVVVCAEKSNRVLDTLSDFAAIKMLGEKAMVYNDDLVFTSDDANISQLGLLDPIVVGVGSAPCNIHLCWGGASYVPLRDDIQRSIALPYSMRWLPGQENSPAFGLLDLDSGDFSPVSASYDHEDMLRVDVVPLVEVRPNGMNSEFINRLKSQFGDEQKPQVDLMHAIDEVVEEQRLPSSVANYAKTLLMR</sequence>
<dbReference type="EMBL" id="SSUX01000011">
    <property type="protein sequence ID" value="THJ43623.1"/>
    <property type="molecule type" value="Genomic_DNA"/>
</dbReference>
<organism evidence="1 2">
    <name type="scientific">Aeromonas veronii</name>
    <dbReference type="NCBI Taxonomy" id="654"/>
    <lineage>
        <taxon>Bacteria</taxon>
        <taxon>Pseudomonadati</taxon>
        <taxon>Pseudomonadota</taxon>
        <taxon>Gammaproteobacteria</taxon>
        <taxon>Aeromonadales</taxon>
        <taxon>Aeromonadaceae</taxon>
        <taxon>Aeromonas</taxon>
    </lineage>
</organism>
<comment type="caution">
    <text evidence="1">The sequence shown here is derived from an EMBL/GenBank/DDBJ whole genome shotgun (WGS) entry which is preliminary data.</text>
</comment>
<evidence type="ECO:0000313" key="1">
    <source>
        <dbReference type="EMBL" id="THJ43623.1"/>
    </source>
</evidence>
<dbReference type="Proteomes" id="UP000309618">
    <property type="component" value="Unassembled WGS sequence"/>
</dbReference>